<dbReference type="AlphaFoldDB" id="A0A6P2Y368"/>
<organism evidence="1 2">
    <name type="scientific">Burkholderia contaminans</name>
    <dbReference type="NCBI Taxonomy" id="488447"/>
    <lineage>
        <taxon>Bacteria</taxon>
        <taxon>Pseudomonadati</taxon>
        <taxon>Pseudomonadota</taxon>
        <taxon>Betaproteobacteria</taxon>
        <taxon>Burkholderiales</taxon>
        <taxon>Burkholderiaceae</taxon>
        <taxon>Burkholderia</taxon>
        <taxon>Burkholderia cepacia complex</taxon>
    </lineage>
</organism>
<dbReference type="EMBL" id="CABVQT010000006">
    <property type="protein sequence ID" value="VWD16217.1"/>
    <property type="molecule type" value="Genomic_DNA"/>
</dbReference>
<proteinExistence type="predicted"/>
<protein>
    <submittedName>
        <fullName evidence="1">Uncharacterized protein</fullName>
    </submittedName>
</protein>
<evidence type="ECO:0000313" key="1">
    <source>
        <dbReference type="EMBL" id="VWD16217.1"/>
    </source>
</evidence>
<reference evidence="1 2" key="1">
    <citation type="submission" date="2019-09" db="EMBL/GenBank/DDBJ databases">
        <authorList>
            <person name="Depoorter E."/>
        </authorList>
    </citation>
    <scope>NUCLEOTIDE SEQUENCE [LARGE SCALE GENOMIC DNA]</scope>
    <source>
        <strain evidence="1">R-71171</strain>
    </source>
</reference>
<dbReference type="Proteomes" id="UP000494182">
    <property type="component" value="Unassembled WGS sequence"/>
</dbReference>
<sequence length="127" mass="14392">MATLKVATLKMIKLHANHRSAKRVATSLLLALMFGPVATGHAWALSDGVCFQISRMALEMARDRDDGVSYTTEQAKFESNLKTIQPDWRRAFRGLYMGALDLVYKHERDAKPDELQRAVYKVCVSQY</sequence>
<accession>A0A6P2Y368</accession>
<dbReference type="RefSeq" id="WP_174973448.1">
    <property type="nucleotide sequence ID" value="NZ_CABVQT010000006.1"/>
</dbReference>
<evidence type="ECO:0000313" key="2">
    <source>
        <dbReference type="Proteomes" id="UP000494182"/>
    </source>
</evidence>
<name>A0A6P2Y368_9BURK</name>
<gene>
    <name evidence="1" type="ORF">BCO71171_02859</name>
</gene>